<dbReference type="RefSeq" id="WP_015705680.1">
    <property type="nucleotide sequence ID" value="NC_015663.1"/>
</dbReference>
<name>A0A0H3G1Q2_KLEAK</name>
<dbReference type="Proteomes" id="UP000008881">
    <property type="component" value="Chromosome"/>
</dbReference>
<dbReference type="SUPFAM" id="SSF49899">
    <property type="entry name" value="Concanavalin A-like lectins/glucanases"/>
    <property type="match status" value="1"/>
</dbReference>
<dbReference type="Gene3D" id="2.60.120.200">
    <property type="match status" value="1"/>
</dbReference>
<dbReference type="PATRIC" id="fig|1028307.3.peg.4185"/>
<evidence type="ECO:0000313" key="1">
    <source>
        <dbReference type="EMBL" id="AEG99104.1"/>
    </source>
</evidence>
<dbReference type="InterPro" id="IPR013320">
    <property type="entry name" value="ConA-like_dom_sf"/>
</dbReference>
<gene>
    <name evidence="1" type="ordered locus">EAE_20995</name>
</gene>
<keyword evidence="2" id="KW-1185">Reference proteome</keyword>
<dbReference type="OrthoDB" id="6583395at2"/>
<evidence type="ECO:0000313" key="2">
    <source>
        <dbReference type="Proteomes" id="UP000008881"/>
    </source>
</evidence>
<reference evidence="1 2" key="1">
    <citation type="journal article" date="2012" name="J. Bacteriol.">
        <title>Complete genome sequence of Enterobacter aerogenes KCTC 2190.</title>
        <authorList>
            <person name="Shin S.H."/>
            <person name="Kim S."/>
            <person name="Kim J.Y."/>
            <person name="Lee S."/>
            <person name="Um Y."/>
            <person name="Oh M.K."/>
            <person name="Kim Y.R."/>
            <person name="Lee J."/>
            <person name="Yang K.S."/>
        </authorList>
    </citation>
    <scope>NUCLEOTIDE SEQUENCE [LARGE SCALE GENOMIC DNA]</scope>
    <source>
        <strain evidence="1 2">KCTC 2190</strain>
    </source>
</reference>
<dbReference type="HOGENOM" id="CLU_1145783_0_0_6"/>
<dbReference type="GeneID" id="93312378"/>
<dbReference type="EMBL" id="CP002824">
    <property type="protein sequence ID" value="AEG99104.1"/>
    <property type="molecule type" value="Genomic_DNA"/>
</dbReference>
<protein>
    <recommendedName>
        <fullName evidence="3">LamG domain-containing protein</fullName>
    </recommendedName>
</protein>
<proteinExistence type="predicted"/>
<accession>A0A0H3G1Q2</accession>
<evidence type="ECO:0008006" key="3">
    <source>
        <dbReference type="Google" id="ProtNLM"/>
    </source>
</evidence>
<organism evidence="1 2">
    <name type="scientific">Klebsiella aerogenes (strain ATCC 13048 / DSM 30053 / CCUG 1429 / JCM 1235 / KCTC 2190 / NBRC 13534 / NCIMB 10102 / NCTC 10006 / CDC 819-56)</name>
    <name type="common">Enterobacter aerogenes</name>
    <dbReference type="NCBI Taxonomy" id="1028307"/>
    <lineage>
        <taxon>Bacteria</taxon>
        <taxon>Pseudomonadati</taxon>
        <taxon>Pseudomonadota</taxon>
        <taxon>Gammaproteobacteria</taxon>
        <taxon>Enterobacterales</taxon>
        <taxon>Enterobacteriaceae</taxon>
        <taxon>Klebsiella/Raoultella group</taxon>
        <taxon>Klebsiella</taxon>
    </lineage>
</organism>
<dbReference type="AlphaFoldDB" id="A0A0H3G1Q2"/>
<dbReference type="Pfam" id="PF13385">
    <property type="entry name" value="Laminin_G_3"/>
    <property type="match status" value="1"/>
</dbReference>
<sequence>MAGVRILCNQVIPVTDWNHDYVTIKSKLESKSPLPTIASFDLLNPLDNSGHGYTVKPNGGQIRDWGLHYPNGAKPSVTDLVKAGQGAVSFIVAFKLDAADRYINILSNRVNSAGFNFYYSGGFYMSYIYPSGTPGTIAAASVINAEIGKWYVAVGVFDPVTKAASVRISDAGLQYGPIGTGFPENTSLDTAVSIGGDPNGLTTSSMYGDIACVAYYDGAFTADQRDAMVSVGMDILHERGLV</sequence>
<dbReference type="KEGG" id="eae:EAE_20995"/>